<dbReference type="SUPFAM" id="SSF47413">
    <property type="entry name" value="lambda repressor-like DNA-binding domains"/>
    <property type="match status" value="1"/>
</dbReference>
<proteinExistence type="predicted"/>
<comment type="caution">
    <text evidence="3">The sequence shown here is derived from an EMBL/GenBank/DDBJ whole genome shotgun (WGS) entry which is preliminary data.</text>
</comment>
<dbReference type="Proteomes" id="UP000075531">
    <property type="component" value="Unassembled WGS sequence"/>
</dbReference>
<evidence type="ECO:0000256" key="1">
    <source>
        <dbReference type="ARBA" id="ARBA00023125"/>
    </source>
</evidence>
<dbReference type="RefSeq" id="WP_066827598.1">
    <property type="nucleotide sequence ID" value="NZ_LTBA01000093.1"/>
</dbReference>
<dbReference type="CDD" id="cd00093">
    <property type="entry name" value="HTH_XRE"/>
    <property type="match status" value="1"/>
</dbReference>
<dbReference type="PROSITE" id="PS50943">
    <property type="entry name" value="HTH_CROC1"/>
    <property type="match status" value="1"/>
</dbReference>
<evidence type="ECO:0000313" key="3">
    <source>
        <dbReference type="EMBL" id="KYH28901.1"/>
    </source>
</evidence>
<dbReference type="Pfam" id="PF01381">
    <property type="entry name" value="HTH_3"/>
    <property type="match status" value="1"/>
</dbReference>
<reference evidence="3 4" key="1">
    <citation type="submission" date="2016-02" db="EMBL/GenBank/DDBJ databases">
        <title>Genome sequence of Clostridium tepidiprofundi DSM 19306.</title>
        <authorList>
            <person name="Poehlein A."/>
            <person name="Daniel R."/>
        </authorList>
    </citation>
    <scope>NUCLEOTIDE SEQUENCE [LARGE SCALE GENOMIC DNA]</scope>
    <source>
        <strain evidence="3 4">DSM 19306</strain>
    </source>
</reference>
<dbReference type="PANTHER" id="PTHR46797:SF1">
    <property type="entry name" value="METHYLPHOSPHONATE SYNTHASE"/>
    <property type="match status" value="1"/>
</dbReference>
<keyword evidence="4" id="KW-1185">Reference proteome</keyword>
<dbReference type="AlphaFoldDB" id="A0A151AMP8"/>
<dbReference type="SMART" id="SM00530">
    <property type="entry name" value="HTH_XRE"/>
    <property type="match status" value="1"/>
</dbReference>
<keyword evidence="1" id="KW-0238">DNA-binding</keyword>
<gene>
    <name evidence="3" type="ORF">CLTEP_27430</name>
</gene>
<dbReference type="GO" id="GO:0003677">
    <property type="term" value="F:DNA binding"/>
    <property type="evidence" value="ECO:0007669"/>
    <property type="project" value="UniProtKB-KW"/>
</dbReference>
<feature type="domain" description="HTH cro/C1-type" evidence="2">
    <location>
        <begin position="7"/>
        <end position="61"/>
    </location>
</feature>
<dbReference type="InterPro" id="IPR001387">
    <property type="entry name" value="Cro/C1-type_HTH"/>
</dbReference>
<dbReference type="PATRIC" id="fig|1121338.3.peg.2883"/>
<dbReference type="OrthoDB" id="1935653at2"/>
<organism evidence="3 4">
    <name type="scientific">Clostridium tepidiprofundi DSM 19306</name>
    <dbReference type="NCBI Taxonomy" id="1121338"/>
    <lineage>
        <taxon>Bacteria</taxon>
        <taxon>Bacillati</taxon>
        <taxon>Bacillota</taxon>
        <taxon>Clostridia</taxon>
        <taxon>Eubacteriales</taxon>
        <taxon>Clostridiaceae</taxon>
        <taxon>Clostridium</taxon>
    </lineage>
</organism>
<dbReference type="Gene3D" id="1.10.260.40">
    <property type="entry name" value="lambda repressor-like DNA-binding domains"/>
    <property type="match status" value="1"/>
</dbReference>
<sequence>MNIGEKIKELRIKKGMTQEELAVECKLSKNAIWNYENNKRTPGIQNLEKISKALGVPLSLLTGDVNNKIENKILSENKRYINMLENLYIMLGQCKIDGFVCLDEIEDKIVKIGMDNYKKVLPLEDLEYLVHSLSIVITLKQYFEVDNPKLKESLFNSLEKMVKFKRIEGE</sequence>
<accession>A0A151AMP8</accession>
<name>A0A151AMP8_9CLOT</name>
<dbReference type="GO" id="GO:0003700">
    <property type="term" value="F:DNA-binding transcription factor activity"/>
    <property type="evidence" value="ECO:0007669"/>
    <property type="project" value="TreeGrafter"/>
</dbReference>
<dbReference type="STRING" id="1121338.CLTEP_27430"/>
<protein>
    <submittedName>
        <fullName evidence="3">Anaerobic benzoate catabolism transcriptional regulator</fullName>
    </submittedName>
</protein>
<dbReference type="EMBL" id="LTBA01000093">
    <property type="protein sequence ID" value="KYH28901.1"/>
    <property type="molecule type" value="Genomic_DNA"/>
</dbReference>
<dbReference type="GO" id="GO:0005829">
    <property type="term" value="C:cytosol"/>
    <property type="evidence" value="ECO:0007669"/>
    <property type="project" value="TreeGrafter"/>
</dbReference>
<dbReference type="InterPro" id="IPR050807">
    <property type="entry name" value="TransReg_Diox_bact_type"/>
</dbReference>
<evidence type="ECO:0000313" key="4">
    <source>
        <dbReference type="Proteomes" id="UP000075531"/>
    </source>
</evidence>
<evidence type="ECO:0000259" key="2">
    <source>
        <dbReference type="PROSITE" id="PS50943"/>
    </source>
</evidence>
<dbReference type="InterPro" id="IPR010982">
    <property type="entry name" value="Lambda_DNA-bd_dom_sf"/>
</dbReference>
<dbReference type="PANTHER" id="PTHR46797">
    <property type="entry name" value="HTH-TYPE TRANSCRIPTIONAL REGULATOR"/>
    <property type="match status" value="1"/>
</dbReference>